<comment type="caution">
    <text evidence="4">The sequence shown here is derived from an EMBL/GenBank/DDBJ whole genome shotgun (WGS) entry which is preliminary data.</text>
</comment>
<evidence type="ECO:0000256" key="1">
    <source>
        <dbReference type="ARBA" id="ARBA00022737"/>
    </source>
</evidence>
<dbReference type="SMART" id="SM00248">
    <property type="entry name" value="ANK"/>
    <property type="match status" value="6"/>
</dbReference>
<dbReference type="PANTHER" id="PTHR24189">
    <property type="entry name" value="MYOTROPHIN"/>
    <property type="match status" value="1"/>
</dbReference>
<protein>
    <submittedName>
        <fullName evidence="4">Ankyrin repeat domain-containing protein</fullName>
    </submittedName>
</protein>
<keyword evidence="1" id="KW-0677">Repeat</keyword>
<evidence type="ECO:0000256" key="3">
    <source>
        <dbReference type="PROSITE-ProRule" id="PRU00023"/>
    </source>
</evidence>
<dbReference type="Gene3D" id="1.25.40.20">
    <property type="entry name" value="Ankyrin repeat-containing domain"/>
    <property type="match status" value="2"/>
</dbReference>
<sequence>MNETTLKEAIRQKDFANVERCIKADADSFNSLKSYEKESLISGALRHKSFSLILALADSGLLTTDVFELDNWTGSDIWNVLLYTPFEKNNHVIGNSRASKTIDSADELDEESLAFFQTFATRIENIDEAVERQTLLQLAISKNLPVPVLQAIVDNGCPADSYDHSENTLLFQKLTPEVGRWLIDQGLDVNHKNKGNETPLEKAIENNNNELVKALLDNGADLHHTNKEGNSMFYFALVDKVNYDLFDTLCEYDSPNFDETNHTGSSLLFNYIDRLTSAGENQLKYLEKLLEMGADVQQVSTDIYGRTKTPLDAAMGKDAVVFETVLKFYRDGINQTGNDGNTLLHKVCGLDLNFDQAKAKDLYRKVKLLLNKGADPSIRNAEDKTATDLAANDNLKEKTVALLLKYQASA</sequence>
<dbReference type="PROSITE" id="PS50088">
    <property type="entry name" value="ANK_REPEAT"/>
    <property type="match status" value="1"/>
</dbReference>
<evidence type="ECO:0000256" key="2">
    <source>
        <dbReference type="ARBA" id="ARBA00023043"/>
    </source>
</evidence>
<dbReference type="InterPro" id="IPR050745">
    <property type="entry name" value="Multifunctional_regulatory"/>
</dbReference>
<dbReference type="Proteomes" id="UP000653730">
    <property type="component" value="Unassembled WGS sequence"/>
</dbReference>
<dbReference type="InterPro" id="IPR002110">
    <property type="entry name" value="Ankyrin_rpt"/>
</dbReference>
<dbReference type="EMBL" id="JACVDC010000051">
    <property type="protein sequence ID" value="MBC9797222.1"/>
    <property type="molecule type" value="Genomic_DNA"/>
</dbReference>
<proteinExistence type="predicted"/>
<organism evidence="4 5">
    <name type="scientific">Sinomicrobium weinanense</name>
    <dbReference type="NCBI Taxonomy" id="2842200"/>
    <lineage>
        <taxon>Bacteria</taxon>
        <taxon>Pseudomonadati</taxon>
        <taxon>Bacteroidota</taxon>
        <taxon>Flavobacteriia</taxon>
        <taxon>Flavobacteriales</taxon>
        <taxon>Flavobacteriaceae</taxon>
        <taxon>Sinomicrobium</taxon>
    </lineage>
</organism>
<gene>
    <name evidence="4" type="ORF">IBL28_14700</name>
</gene>
<dbReference type="AlphaFoldDB" id="A0A926JTG7"/>
<keyword evidence="5" id="KW-1185">Reference proteome</keyword>
<dbReference type="PROSITE" id="PS50297">
    <property type="entry name" value="ANK_REP_REGION"/>
    <property type="match status" value="1"/>
</dbReference>
<evidence type="ECO:0000313" key="4">
    <source>
        <dbReference type="EMBL" id="MBC9797222.1"/>
    </source>
</evidence>
<dbReference type="Pfam" id="PF13857">
    <property type="entry name" value="Ank_5"/>
    <property type="match status" value="1"/>
</dbReference>
<reference evidence="4 5" key="1">
    <citation type="submission" date="2020-09" db="EMBL/GenBank/DDBJ databases">
        <title>Sinomicrobium weinanense sp. nov., a halophilic bacteria isolated from saline-alkali soil.</title>
        <authorList>
            <person name="Wu P."/>
            <person name="Ren H."/>
            <person name="Mei Y."/>
            <person name="Liang Y."/>
            <person name="Chen Z."/>
        </authorList>
    </citation>
    <scope>NUCLEOTIDE SEQUENCE [LARGE SCALE GENOMIC DNA]</scope>
    <source>
        <strain evidence="4 5">FJxs</strain>
    </source>
</reference>
<dbReference type="SUPFAM" id="SSF48403">
    <property type="entry name" value="Ankyrin repeat"/>
    <property type="match status" value="1"/>
</dbReference>
<accession>A0A926JTG7</accession>
<keyword evidence="2 3" id="KW-0040">ANK repeat</keyword>
<evidence type="ECO:0000313" key="5">
    <source>
        <dbReference type="Proteomes" id="UP000653730"/>
    </source>
</evidence>
<dbReference type="RefSeq" id="WP_187966360.1">
    <property type="nucleotide sequence ID" value="NZ_JACVDC010000051.1"/>
</dbReference>
<feature type="repeat" description="ANK" evidence="3">
    <location>
        <begin position="195"/>
        <end position="227"/>
    </location>
</feature>
<name>A0A926JTG7_9FLAO</name>
<dbReference type="InterPro" id="IPR036770">
    <property type="entry name" value="Ankyrin_rpt-contain_sf"/>
</dbReference>